<dbReference type="PANTHER" id="PTHR45880:SF1">
    <property type="entry name" value="RNA-BINDING MOTIF PROTEIN, X-LINKED 2"/>
    <property type="match status" value="1"/>
</dbReference>
<dbReference type="PROSITE" id="PS50102">
    <property type="entry name" value="RRM"/>
    <property type="match status" value="1"/>
</dbReference>
<dbReference type="InterPro" id="IPR000504">
    <property type="entry name" value="RRM_dom"/>
</dbReference>
<feature type="domain" description="RRM" evidence="4">
    <location>
        <begin position="52"/>
        <end position="130"/>
    </location>
</feature>
<dbReference type="GO" id="GO:0000349">
    <property type="term" value="P:generation of catalytic spliceosome for first transesterification step"/>
    <property type="evidence" value="ECO:0007669"/>
    <property type="project" value="EnsemblFungi"/>
</dbReference>
<dbReference type="GO" id="GO:0000245">
    <property type="term" value="P:spliceosomal complex assembly"/>
    <property type="evidence" value="ECO:0007669"/>
    <property type="project" value="EnsemblFungi"/>
</dbReference>
<dbReference type="Proteomes" id="UP000078512">
    <property type="component" value="Unassembled WGS sequence"/>
</dbReference>
<dbReference type="Gene3D" id="3.30.70.330">
    <property type="match status" value="1"/>
</dbReference>
<evidence type="ECO:0000256" key="2">
    <source>
        <dbReference type="PROSITE-ProRule" id="PRU00176"/>
    </source>
</evidence>
<feature type="region of interest" description="Disordered" evidence="3">
    <location>
        <begin position="146"/>
        <end position="167"/>
    </location>
</feature>
<dbReference type="GO" id="GO:0000384">
    <property type="term" value="F:first spliceosomal transesterification activity"/>
    <property type="evidence" value="ECO:0007669"/>
    <property type="project" value="EnsemblFungi"/>
</dbReference>
<proteinExistence type="predicted"/>
<evidence type="ECO:0000256" key="3">
    <source>
        <dbReference type="SAM" id="MobiDB-lite"/>
    </source>
</evidence>
<dbReference type="InterPro" id="IPR012677">
    <property type="entry name" value="Nucleotide-bd_a/b_plait_sf"/>
</dbReference>
<dbReference type="GO" id="GO:0005686">
    <property type="term" value="C:U2 snRNP"/>
    <property type="evidence" value="ECO:0007669"/>
    <property type="project" value="EnsemblFungi"/>
</dbReference>
<dbReference type="EMBL" id="KV442020">
    <property type="protein sequence ID" value="OAQ33583.1"/>
    <property type="molecule type" value="Genomic_DNA"/>
</dbReference>
<dbReference type="AlphaFoldDB" id="A0A197K8T1"/>
<reference evidence="5 6" key="1">
    <citation type="submission" date="2016-05" db="EMBL/GenBank/DDBJ databases">
        <title>Genome sequencing reveals origins of a unique bacterial endosymbiosis in the earliest lineages of terrestrial Fungi.</title>
        <authorList>
            <consortium name="DOE Joint Genome Institute"/>
            <person name="Uehling J."/>
            <person name="Gryganskyi A."/>
            <person name="Hameed K."/>
            <person name="Tschaplinski T."/>
            <person name="Misztal P."/>
            <person name="Wu S."/>
            <person name="Desiro A."/>
            <person name="Vande Pol N."/>
            <person name="Du Z.-Y."/>
            <person name="Zienkiewicz A."/>
            <person name="Zienkiewicz K."/>
            <person name="Morin E."/>
            <person name="Tisserant E."/>
            <person name="Splivallo R."/>
            <person name="Hainaut M."/>
            <person name="Henrissat B."/>
            <person name="Ohm R."/>
            <person name="Kuo A."/>
            <person name="Yan J."/>
            <person name="Lipzen A."/>
            <person name="Nolan M."/>
            <person name="Labutti K."/>
            <person name="Barry K."/>
            <person name="Goldstein A."/>
            <person name="Labbe J."/>
            <person name="Schadt C."/>
            <person name="Tuskan G."/>
            <person name="Grigoriev I."/>
            <person name="Martin F."/>
            <person name="Vilgalys R."/>
            <person name="Bonito G."/>
        </authorList>
    </citation>
    <scope>NUCLEOTIDE SEQUENCE [LARGE SCALE GENOMIC DNA]</scope>
    <source>
        <strain evidence="5 6">AG-77</strain>
    </source>
</reference>
<dbReference type="InterPro" id="IPR045844">
    <property type="entry name" value="RRM_Ist3-like"/>
</dbReference>
<dbReference type="STRING" id="1314771.A0A197K8T1"/>
<dbReference type="GO" id="GO:0006406">
    <property type="term" value="P:mRNA export from nucleus"/>
    <property type="evidence" value="ECO:0007669"/>
    <property type="project" value="EnsemblFungi"/>
</dbReference>
<dbReference type="GO" id="GO:0071013">
    <property type="term" value="C:catalytic step 2 spliceosome"/>
    <property type="evidence" value="ECO:0007669"/>
    <property type="project" value="TreeGrafter"/>
</dbReference>
<dbReference type="GO" id="GO:0051237">
    <property type="term" value="P:maintenance of RNA location"/>
    <property type="evidence" value="ECO:0007669"/>
    <property type="project" value="EnsemblFungi"/>
</dbReference>
<accession>A0A197K8T1</accession>
<dbReference type="GO" id="GO:0003723">
    <property type="term" value="F:RNA binding"/>
    <property type="evidence" value="ECO:0007669"/>
    <property type="project" value="UniProtKB-UniRule"/>
</dbReference>
<evidence type="ECO:0000259" key="4">
    <source>
        <dbReference type="PROSITE" id="PS50102"/>
    </source>
</evidence>
<keyword evidence="1 2" id="KW-0694">RNA-binding</keyword>
<dbReference type="OrthoDB" id="2573941at2759"/>
<sequence length="180" mass="19974">MLHCPNYSYSPPFSIPHFSNVKEIQRLNAREATLSTSHSQTGSWHEQYKDSAHIFVGGLPYHLTEGDIICVVSQFGEVAGINLVRDKDTGKSKGYAFLKYVDQRSTILAVDNLNGAQIAGRTIRVDHVQNYKVPKVFDADGNEIEPDEDTVNNAAPKPIQGNNQNHLVPPKPFAIAMKIM</sequence>
<dbReference type="CDD" id="cd12411">
    <property type="entry name" value="RRM_ist3_like"/>
    <property type="match status" value="1"/>
</dbReference>
<dbReference type="InterPro" id="IPR051847">
    <property type="entry name" value="RNA_proc/Spliceosome_comp"/>
</dbReference>
<dbReference type="PANTHER" id="PTHR45880">
    <property type="entry name" value="RNA-BINDING MOTIF PROTEIN, X-LINKED 2"/>
    <property type="match status" value="1"/>
</dbReference>
<dbReference type="GO" id="GO:0070274">
    <property type="term" value="C:RES complex"/>
    <property type="evidence" value="ECO:0007669"/>
    <property type="project" value="EnsemblFungi"/>
</dbReference>
<organism evidence="5 6">
    <name type="scientific">Linnemannia elongata AG-77</name>
    <dbReference type="NCBI Taxonomy" id="1314771"/>
    <lineage>
        <taxon>Eukaryota</taxon>
        <taxon>Fungi</taxon>
        <taxon>Fungi incertae sedis</taxon>
        <taxon>Mucoromycota</taxon>
        <taxon>Mortierellomycotina</taxon>
        <taxon>Mortierellomycetes</taxon>
        <taxon>Mortierellales</taxon>
        <taxon>Mortierellaceae</taxon>
        <taxon>Linnemannia</taxon>
    </lineage>
</organism>
<dbReference type="SUPFAM" id="SSF54928">
    <property type="entry name" value="RNA-binding domain, RBD"/>
    <property type="match status" value="1"/>
</dbReference>
<keyword evidence="6" id="KW-1185">Reference proteome</keyword>
<evidence type="ECO:0000313" key="5">
    <source>
        <dbReference type="EMBL" id="OAQ33583.1"/>
    </source>
</evidence>
<dbReference type="GO" id="GO:0000974">
    <property type="term" value="C:Prp19 complex"/>
    <property type="evidence" value="ECO:0007669"/>
    <property type="project" value="EnsemblFungi"/>
</dbReference>
<name>A0A197K8T1_9FUNG</name>
<evidence type="ECO:0000256" key="1">
    <source>
        <dbReference type="ARBA" id="ARBA00022884"/>
    </source>
</evidence>
<dbReference type="GO" id="GO:0071011">
    <property type="term" value="C:precatalytic spliceosome"/>
    <property type="evidence" value="ECO:0007669"/>
    <property type="project" value="TreeGrafter"/>
</dbReference>
<dbReference type="Pfam" id="PF00076">
    <property type="entry name" value="RRM_1"/>
    <property type="match status" value="1"/>
</dbReference>
<dbReference type="InterPro" id="IPR035979">
    <property type="entry name" value="RBD_domain_sf"/>
</dbReference>
<dbReference type="SMART" id="SM00360">
    <property type="entry name" value="RRM"/>
    <property type="match status" value="1"/>
</dbReference>
<gene>
    <name evidence="5" type="ORF">K457DRAFT_68419</name>
</gene>
<protein>
    <submittedName>
        <fullName evidence="5">RNA-binding domain-containing protein</fullName>
    </submittedName>
</protein>
<evidence type="ECO:0000313" key="6">
    <source>
        <dbReference type="Proteomes" id="UP000078512"/>
    </source>
</evidence>